<dbReference type="EMBL" id="DF974037">
    <property type="protein sequence ID" value="GAU44370.1"/>
    <property type="molecule type" value="Genomic_DNA"/>
</dbReference>
<protein>
    <submittedName>
        <fullName evidence="1">Uncharacterized protein</fullName>
    </submittedName>
</protein>
<proteinExistence type="predicted"/>
<evidence type="ECO:0000313" key="2">
    <source>
        <dbReference type="Proteomes" id="UP000242715"/>
    </source>
</evidence>
<dbReference type="PANTHER" id="PTHR36142">
    <property type="entry name" value="METALLO-HYDROLASE/OXIDOREDUCTASE SUPERFAMILY PROTEIN"/>
    <property type="match status" value="1"/>
</dbReference>
<organism evidence="1 2">
    <name type="scientific">Trifolium subterraneum</name>
    <name type="common">Subterranean clover</name>
    <dbReference type="NCBI Taxonomy" id="3900"/>
    <lineage>
        <taxon>Eukaryota</taxon>
        <taxon>Viridiplantae</taxon>
        <taxon>Streptophyta</taxon>
        <taxon>Embryophyta</taxon>
        <taxon>Tracheophyta</taxon>
        <taxon>Spermatophyta</taxon>
        <taxon>Magnoliopsida</taxon>
        <taxon>eudicotyledons</taxon>
        <taxon>Gunneridae</taxon>
        <taxon>Pentapetalae</taxon>
        <taxon>rosids</taxon>
        <taxon>fabids</taxon>
        <taxon>Fabales</taxon>
        <taxon>Fabaceae</taxon>
        <taxon>Papilionoideae</taxon>
        <taxon>50 kb inversion clade</taxon>
        <taxon>NPAAA clade</taxon>
        <taxon>Hologalegina</taxon>
        <taxon>IRL clade</taxon>
        <taxon>Trifolieae</taxon>
        <taxon>Trifolium</taxon>
    </lineage>
</organism>
<name>A0A2Z6P5E1_TRISU</name>
<reference evidence="2" key="1">
    <citation type="journal article" date="2017" name="Front. Plant Sci.">
        <title>Climate Clever Clovers: New Paradigm to Reduce the Environmental Footprint of Ruminants by Breeding Low Methanogenic Forages Utilizing Haplotype Variation.</title>
        <authorList>
            <person name="Kaur P."/>
            <person name="Appels R."/>
            <person name="Bayer P.E."/>
            <person name="Keeble-Gagnere G."/>
            <person name="Wang J."/>
            <person name="Hirakawa H."/>
            <person name="Shirasawa K."/>
            <person name="Vercoe P."/>
            <person name="Stefanova K."/>
            <person name="Durmic Z."/>
            <person name="Nichols P."/>
            <person name="Revell C."/>
            <person name="Isobe S.N."/>
            <person name="Edwards D."/>
            <person name="Erskine W."/>
        </authorList>
    </citation>
    <scope>NUCLEOTIDE SEQUENCE [LARGE SCALE GENOMIC DNA]</scope>
    <source>
        <strain evidence="2">cv. Daliak</strain>
    </source>
</reference>
<sequence>MATLQCNSFLLNKTSHPIRKQCFNPLFSSAGGFISTIATSICTTSTGLNTKISKLGCTVSADNSVVSDITGNSWLWNVVGANILVDPILVGNLDFGIPWLYDASKKFVKNFQGLFMNKGQPKDTIQSKVFGFCFDARSSPTALLTLEKTLPEDISPGMICDLHYEEISPGRWGDIGEF</sequence>
<dbReference type="OrthoDB" id="332863at2759"/>
<gene>
    <name evidence="1" type="ORF">TSUD_241830</name>
</gene>
<keyword evidence="2" id="KW-1185">Reference proteome</keyword>
<dbReference type="PANTHER" id="PTHR36142:SF2">
    <property type="entry name" value="METALLO-HYDROLASE_OXIDOREDUCTASE SUPERFAMILY PROTEIN"/>
    <property type="match status" value="1"/>
</dbReference>
<dbReference type="AlphaFoldDB" id="A0A2Z6P5E1"/>
<dbReference type="Proteomes" id="UP000242715">
    <property type="component" value="Unassembled WGS sequence"/>
</dbReference>
<evidence type="ECO:0000313" key="1">
    <source>
        <dbReference type="EMBL" id="GAU44370.1"/>
    </source>
</evidence>
<accession>A0A2Z6P5E1</accession>